<sequence>MTGDLPPDERVLAANRHRQILQLLAEHEYVTIGQIRDATGASNSTVSRDLSFLAGAGAIHRIRGGATRPAGTRDALDELRAHLAGLSRPLRHGDLDAVQAILRQALAVCDRVRLRQSAGSAR</sequence>
<dbReference type="PANTHER" id="PTHR30363:SF56">
    <property type="entry name" value="TRANSCRIPTIONAL REGULATOR, DEOR FAMILY"/>
    <property type="match status" value="1"/>
</dbReference>
<keyword evidence="1" id="KW-0805">Transcription regulation</keyword>
<accession>A0ABP8DH32</accession>
<dbReference type="InterPro" id="IPR036388">
    <property type="entry name" value="WH-like_DNA-bd_sf"/>
</dbReference>
<dbReference type="PROSITE" id="PS51000">
    <property type="entry name" value="HTH_DEOR_2"/>
    <property type="match status" value="1"/>
</dbReference>
<dbReference type="RefSeq" id="WP_345132795.1">
    <property type="nucleotide sequence ID" value="NZ_BAABAT010000022.1"/>
</dbReference>
<evidence type="ECO:0000313" key="4">
    <source>
        <dbReference type="EMBL" id="GAA4255782.1"/>
    </source>
</evidence>
<protein>
    <recommendedName>
        <fullName evidence="3">HTH deoR-type domain-containing protein</fullName>
    </recommendedName>
</protein>
<dbReference type="SUPFAM" id="SSF46785">
    <property type="entry name" value="Winged helix' DNA-binding domain"/>
    <property type="match status" value="1"/>
</dbReference>
<name>A0ABP8DH32_9ACTN</name>
<gene>
    <name evidence="4" type="ORF">GCM10022255_065970</name>
</gene>
<dbReference type="PANTHER" id="PTHR30363">
    <property type="entry name" value="HTH-TYPE TRANSCRIPTIONAL REGULATOR SRLR-RELATED"/>
    <property type="match status" value="1"/>
</dbReference>
<dbReference type="SMART" id="SM00420">
    <property type="entry name" value="HTH_DEOR"/>
    <property type="match status" value="1"/>
</dbReference>
<dbReference type="EMBL" id="BAABAT010000022">
    <property type="protein sequence ID" value="GAA4255782.1"/>
    <property type="molecule type" value="Genomic_DNA"/>
</dbReference>
<evidence type="ECO:0000259" key="3">
    <source>
        <dbReference type="PROSITE" id="PS51000"/>
    </source>
</evidence>
<dbReference type="Gene3D" id="1.10.10.10">
    <property type="entry name" value="Winged helix-like DNA-binding domain superfamily/Winged helix DNA-binding domain"/>
    <property type="match status" value="1"/>
</dbReference>
<dbReference type="InterPro" id="IPR050313">
    <property type="entry name" value="Carb_Metab_HTH_regulators"/>
</dbReference>
<dbReference type="InterPro" id="IPR001034">
    <property type="entry name" value="DeoR_HTH"/>
</dbReference>
<evidence type="ECO:0000313" key="5">
    <source>
        <dbReference type="Proteomes" id="UP001500620"/>
    </source>
</evidence>
<keyword evidence="2" id="KW-0804">Transcription</keyword>
<evidence type="ECO:0000256" key="2">
    <source>
        <dbReference type="ARBA" id="ARBA00023163"/>
    </source>
</evidence>
<organism evidence="4 5">
    <name type="scientific">Dactylosporangium darangshiense</name>
    <dbReference type="NCBI Taxonomy" id="579108"/>
    <lineage>
        <taxon>Bacteria</taxon>
        <taxon>Bacillati</taxon>
        <taxon>Actinomycetota</taxon>
        <taxon>Actinomycetes</taxon>
        <taxon>Micromonosporales</taxon>
        <taxon>Micromonosporaceae</taxon>
        <taxon>Dactylosporangium</taxon>
    </lineage>
</organism>
<comment type="caution">
    <text evidence="4">The sequence shown here is derived from an EMBL/GenBank/DDBJ whole genome shotgun (WGS) entry which is preliminary data.</text>
</comment>
<evidence type="ECO:0000256" key="1">
    <source>
        <dbReference type="ARBA" id="ARBA00023015"/>
    </source>
</evidence>
<dbReference type="InterPro" id="IPR036390">
    <property type="entry name" value="WH_DNA-bd_sf"/>
</dbReference>
<dbReference type="Pfam" id="PF08220">
    <property type="entry name" value="HTH_DeoR"/>
    <property type="match status" value="1"/>
</dbReference>
<feature type="domain" description="HTH deoR-type" evidence="3">
    <location>
        <begin position="13"/>
        <end position="68"/>
    </location>
</feature>
<dbReference type="Proteomes" id="UP001500620">
    <property type="component" value="Unassembled WGS sequence"/>
</dbReference>
<reference evidence="5" key="1">
    <citation type="journal article" date="2019" name="Int. J. Syst. Evol. Microbiol.">
        <title>The Global Catalogue of Microorganisms (GCM) 10K type strain sequencing project: providing services to taxonomists for standard genome sequencing and annotation.</title>
        <authorList>
            <consortium name="The Broad Institute Genomics Platform"/>
            <consortium name="The Broad Institute Genome Sequencing Center for Infectious Disease"/>
            <person name="Wu L."/>
            <person name="Ma J."/>
        </authorList>
    </citation>
    <scope>NUCLEOTIDE SEQUENCE [LARGE SCALE GENOMIC DNA]</scope>
    <source>
        <strain evidence="5">JCM 17441</strain>
    </source>
</reference>
<proteinExistence type="predicted"/>
<keyword evidence="5" id="KW-1185">Reference proteome</keyword>